<evidence type="ECO:0000313" key="1">
    <source>
        <dbReference type="EMBL" id="CAK5055924.1"/>
    </source>
</evidence>
<accession>A0ACB0YPH5</accession>
<organism evidence="1 2">
    <name type="scientific">Meloidogyne enterolobii</name>
    <name type="common">Root-knot nematode worm</name>
    <name type="synonym">Meloidogyne mayaguensis</name>
    <dbReference type="NCBI Taxonomy" id="390850"/>
    <lineage>
        <taxon>Eukaryota</taxon>
        <taxon>Metazoa</taxon>
        <taxon>Ecdysozoa</taxon>
        <taxon>Nematoda</taxon>
        <taxon>Chromadorea</taxon>
        <taxon>Rhabditida</taxon>
        <taxon>Tylenchina</taxon>
        <taxon>Tylenchomorpha</taxon>
        <taxon>Tylenchoidea</taxon>
        <taxon>Meloidogynidae</taxon>
        <taxon>Meloidogyninae</taxon>
        <taxon>Meloidogyne</taxon>
    </lineage>
</organism>
<reference evidence="1" key="1">
    <citation type="submission" date="2023-11" db="EMBL/GenBank/DDBJ databases">
        <authorList>
            <person name="Poullet M."/>
        </authorList>
    </citation>
    <scope>NUCLEOTIDE SEQUENCE</scope>
    <source>
        <strain evidence="1">E1834</strain>
    </source>
</reference>
<sequence length="277" mass="32520">MKQVEYYFGDINLPRDKFIQEEMKKDNGWIPLSTMLKFNRLAALTKDIENITASLKESHLIEISDDNLKIRRNPEVPMPENTLEYWQEIKRRTVYLKGFPLETTLDEISEFIGKFGDVENILMRKTKVGKDTPRMFKGSIFVTFKDKDQAKRLADIKDLKFNEEFQLVNKMQDAYWADKHAERVKQKDLKKQMKKTQIEQQNKAHFKKGVVLKICGMKNEDVNHVSLIAKLKAFFEPFGKPAYVNIEGNEVFLFSDTFSKQILGDDSLLFCRRRCSK</sequence>
<name>A0ACB0YPH5_MELEN</name>
<gene>
    <name evidence="1" type="ORF">MENTE1834_LOCUS14766</name>
</gene>
<comment type="caution">
    <text evidence="1">The sequence shown here is derived from an EMBL/GenBank/DDBJ whole genome shotgun (WGS) entry which is preliminary data.</text>
</comment>
<proteinExistence type="predicted"/>
<dbReference type="EMBL" id="CAVMJV010000016">
    <property type="protein sequence ID" value="CAK5055924.1"/>
    <property type="molecule type" value="Genomic_DNA"/>
</dbReference>
<protein>
    <submittedName>
        <fullName evidence="1">Uncharacterized protein</fullName>
    </submittedName>
</protein>
<evidence type="ECO:0000313" key="2">
    <source>
        <dbReference type="Proteomes" id="UP001497535"/>
    </source>
</evidence>
<keyword evidence="2" id="KW-1185">Reference proteome</keyword>
<dbReference type="Proteomes" id="UP001497535">
    <property type="component" value="Unassembled WGS sequence"/>
</dbReference>